<keyword evidence="2" id="KW-1185">Reference proteome</keyword>
<evidence type="ECO:0000313" key="2">
    <source>
        <dbReference type="Proteomes" id="UP000198716"/>
    </source>
</evidence>
<accession>A0A1I1YI68</accession>
<evidence type="ECO:0000313" key="1">
    <source>
        <dbReference type="EMBL" id="SFE19069.1"/>
    </source>
</evidence>
<dbReference type="Proteomes" id="UP000198716">
    <property type="component" value="Unassembled WGS sequence"/>
</dbReference>
<reference evidence="2" key="1">
    <citation type="submission" date="2016-10" db="EMBL/GenBank/DDBJ databases">
        <authorList>
            <person name="Varghese N."/>
            <person name="Submissions S."/>
        </authorList>
    </citation>
    <scope>NUCLEOTIDE SEQUENCE [LARGE SCALE GENOMIC DNA]</scope>
    <source>
        <strain evidence="2">DSM 45004</strain>
    </source>
</reference>
<dbReference type="EMBL" id="FOMZ01000009">
    <property type="protein sequence ID" value="SFE19069.1"/>
    <property type="molecule type" value="Genomic_DNA"/>
</dbReference>
<protein>
    <submittedName>
        <fullName evidence="1">Uncharacterized protein</fullName>
    </submittedName>
</protein>
<name>A0A1I1YI68_9ACTN</name>
<proteinExistence type="predicted"/>
<dbReference type="AlphaFoldDB" id="A0A1I1YI68"/>
<gene>
    <name evidence="1" type="ORF">SAMN04487819_10933</name>
</gene>
<organism evidence="1 2">
    <name type="scientific">Actinopolyspora alba</name>
    <dbReference type="NCBI Taxonomy" id="673379"/>
    <lineage>
        <taxon>Bacteria</taxon>
        <taxon>Bacillati</taxon>
        <taxon>Actinomycetota</taxon>
        <taxon>Actinomycetes</taxon>
        <taxon>Actinopolysporales</taxon>
        <taxon>Actinopolysporaceae</taxon>
        <taxon>Actinopolyspora</taxon>
        <taxon>Actinopolyspora alba group</taxon>
    </lineage>
</organism>
<sequence length="65" mass="6597">MFLSPREWVSRHAALVGVFGLGRSGDAGSASGVGGGAVSPGPSQLNRSVFTASRNVCHCVLVVVK</sequence>